<feature type="compositionally biased region" description="Basic and acidic residues" evidence="1">
    <location>
        <begin position="133"/>
        <end position="151"/>
    </location>
</feature>
<feature type="region of interest" description="Disordered" evidence="1">
    <location>
        <begin position="113"/>
        <end position="151"/>
    </location>
</feature>
<feature type="region of interest" description="Disordered" evidence="1">
    <location>
        <begin position="261"/>
        <end position="294"/>
    </location>
</feature>
<dbReference type="Proteomes" id="UP001196413">
    <property type="component" value="Unassembled WGS sequence"/>
</dbReference>
<keyword evidence="3" id="KW-1185">Reference proteome</keyword>
<feature type="compositionally biased region" description="Basic and acidic residues" evidence="1">
    <location>
        <begin position="203"/>
        <end position="230"/>
    </location>
</feature>
<gene>
    <name evidence="2" type="ORF">KIN20_002473</name>
</gene>
<comment type="caution">
    <text evidence="2">The sequence shown here is derived from an EMBL/GenBank/DDBJ whole genome shotgun (WGS) entry which is preliminary data.</text>
</comment>
<feature type="compositionally biased region" description="Polar residues" evidence="1">
    <location>
        <begin position="120"/>
        <end position="132"/>
    </location>
</feature>
<accession>A0AAD5ME85</accession>
<protein>
    <submittedName>
        <fullName evidence="2">Uncharacterized protein</fullName>
    </submittedName>
</protein>
<organism evidence="2 3">
    <name type="scientific">Parelaphostrongylus tenuis</name>
    <name type="common">Meningeal worm</name>
    <dbReference type="NCBI Taxonomy" id="148309"/>
    <lineage>
        <taxon>Eukaryota</taxon>
        <taxon>Metazoa</taxon>
        <taxon>Ecdysozoa</taxon>
        <taxon>Nematoda</taxon>
        <taxon>Chromadorea</taxon>
        <taxon>Rhabditida</taxon>
        <taxon>Rhabditina</taxon>
        <taxon>Rhabditomorpha</taxon>
        <taxon>Strongyloidea</taxon>
        <taxon>Metastrongylidae</taxon>
        <taxon>Parelaphostrongylus</taxon>
    </lineage>
</organism>
<evidence type="ECO:0000313" key="3">
    <source>
        <dbReference type="Proteomes" id="UP001196413"/>
    </source>
</evidence>
<dbReference type="EMBL" id="JAHQIW010000310">
    <property type="protein sequence ID" value="KAJ1347421.1"/>
    <property type="molecule type" value="Genomic_DNA"/>
</dbReference>
<sequence>MFSLQMSKQDVFARKVWVLRRKPESLNITGEGARPEWQSYRNDQVVGQTGSEGRARPVWSPIAVKEEHSFQPSDTQLQHVVVPQADRAYPSDIERDQMDPNAILEIKRERVQTAPDSLRKVQSQSENMNQNAVRDDQRSPPEWETRTETRTKVYDDTDLQSRNHVRFRYVRPEVVKTDQYGRPYKPPVGDGVEEQPTDSTTVDWRRISEYDQNRSQDQSPKIDDYESRRKAHHEEYLRQVEQRRQHATLLRADEERRQEAIVQERQRHQQHQTDDRQRAHEEDPSIIRDTVKDSGEIPVFAERLPTPRALLKDEVEELAI</sequence>
<evidence type="ECO:0000313" key="2">
    <source>
        <dbReference type="EMBL" id="KAJ1347421.1"/>
    </source>
</evidence>
<name>A0AAD5ME85_PARTN</name>
<evidence type="ECO:0000256" key="1">
    <source>
        <dbReference type="SAM" id="MobiDB-lite"/>
    </source>
</evidence>
<proteinExistence type="predicted"/>
<feature type="region of interest" description="Disordered" evidence="1">
    <location>
        <begin position="178"/>
        <end position="230"/>
    </location>
</feature>
<dbReference type="AlphaFoldDB" id="A0AAD5ME85"/>
<reference evidence="2" key="1">
    <citation type="submission" date="2021-06" db="EMBL/GenBank/DDBJ databases">
        <title>Parelaphostrongylus tenuis whole genome reference sequence.</title>
        <authorList>
            <person name="Garwood T.J."/>
            <person name="Larsen P.A."/>
            <person name="Fountain-Jones N.M."/>
            <person name="Garbe J.R."/>
            <person name="Macchietto M.G."/>
            <person name="Kania S.A."/>
            <person name="Gerhold R.W."/>
            <person name="Richards J.E."/>
            <person name="Wolf T.M."/>
        </authorList>
    </citation>
    <scope>NUCLEOTIDE SEQUENCE</scope>
    <source>
        <strain evidence="2">MNPRO001-30</strain>
        <tissue evidence="2">Meninges</tissue>
    </source>
</reference>